<gene>
    <name evidence="3" type="ORF">SAMN05216195_12731</name>
</gene>
<dbReference type="InterPro" id="IPR053140">
    <property type="entry name" value="GDSL_Rv0518-like"/>
</dbReference>
<keyword evidence="4" id="KW-1185">Reference proteome</keyword>
<evidence type="ECO:0000313" key="3">
    <source>
        <dbReference type="EMBL" id="SES51215.1"/>
    </source>
</evidence>
<proteinExistence type="predicted"/>
<organism evidence="3 4">
    <name type="scientific">Lentzea flaviverrucosa</name>
    <dbReference type="NCBI Taxonomy" id="200379"/>
    <lineage>
        <taxon>Bacteria</taxon>
        <taxon>Bacillati</taxon>
        <taxon>Actinomycetota</taxon>
        <taxon>Actinomycetes</taxon>
        <taxon>Pseudonocardiales</taxon>
        <taxon>Pseudonocardiaceae</taxon>
        <taxon>Lentzea</taxon>
    </lineage>
</organism>
<name>A0A1H9XYI0_9PSEU</name>
<dbReference type="Proteomes" id="UP000199028">
    <property type="component" value="Unassembled WGS sequence"/>
</dbReference>
<evidence type="ECO:0000256" key="1">
    <source>
        <dbReference type="SAM" id="MobiDB-lite"/>
    </source>
</evidence>
<dbReference type="RefSeq" id="WP_211335815.1">
    <property type="nucleotide sequence ID" value="NZ_FOFT01000027.1"/>
</dbReference>
<dbReference type="SUPFAM" id="SSF52266">
    <property type="entry name" value="SGNH hydrolase"/>
    <property type="match status" value="1"/>
</dbReference>
<dbReference type="AlphaFoldDB" id="A0A1H9XYI0"/>
<dbReference type="InterPro" id="IPR036514">
    <property type="entry name" value="SGNH_hydro_sf"/>
</dbReference>
<dbReference type="CDD" id="cd01832">
    <property type="entry name" value="SGNH_hydrolase_like_1"/>
    <property type="match status" value="1"/>
</dbReference>
<dbReference type="InterPro" id="IPR013830">
    <property type="entry name" value="SGNH_hydro"/>
</dbReference>
<feature type="region of interest" description="Disordered" evidence="1">
    <location>
        <begin position="237"/>
        <end position="276"/>
    </location>
</feature>
<sequence>MTGTYLRYVALGDSQTEGMNDGDEVRGYRGWADRLAERLMAVQPQLQYANLAVRGRVAGEVRMEQLPTALSLRPDLVTVLAGLNDLLRPRFDAISAAGHLESMFEALTGAGARVVAFTLPDPALLVPAARGLTRRAHDFNARVREAARRHGVTLVDLSVYPICTDQRLWSADRLHLNTLGHTRLAAAVAHALDLPDSYDLLTNSLDPQRKPSPWRRAGVELRWAVSFAGPWLLRRALGKSSGDGRTAKRPTLAPARRWPEPDPRPGAQRSCERSDT</sequence>
<evidence type="ECO:0000259" key="2">
    <source>
        <dbReference type="Pfam" id="PF13472"/>
    </source>
</evidence>
<dbReference type="PANTHER" id="PTHR43784">
    <property type="entry name" value="GDSL-LIKE LIPASE/ACYLHYDROLASE, PUTATIVE (AFU_ORTHOLOGUE AFUA_2G00820)-RELATED"/>
    <property type="match status" value="1"/>
</dbReference>
<accession>A0A1H9XYI0</accession>
<dbReference type="PANTHER" id="PTHR43784:SF2">
    <property type="entry name" value="GDSL-LIKE LIPASE_ACYLHYDROLASE, PUTATIVE (AFU_ORTHOLOGUE AFUA_2G00820)-RELATED"/>
    <property type="match status" value="1"/>
</dbReference>
<reference evidence="4" key="1">
    <citation type="submission" date="2016-10" db="EMBL/GenBank/DDBJ databases">
        <authorList>
            <person name="Varghese N."/>
            <person name="Submissions S."/>
        </authorList>
    </citation>
    <scope>NUCLEOTIDE SEQUENCE [LARGE SCALE GENOMIC DNA]</scope>
    <source>
        <strain evidence="4">CGMCC 4.578</strain>
    </source>
</reference>
<dbReference type="Pfam" id="PF13472">
    <property type="entry name" value="Lipase_GDSL_2"/>
    <property type="match status" value="1"/>
</dbReference>
<dbReference type="EMBL" id="FOFT01000027">
    <property type="protein sequence ID" value="SES51215.1"/>
    <property type="molecule type" value="Genomic_DNA"/>
</dbReference>
<protein>
    <submittedName>
        <fullName evidence="3">Lysophospholipase L1</fullName>
    </submittedName>
</protein>
<feature type="domain" description="SGNH hydrolase-type esterase" evidence="2">
    <location>
        <begin position="10"/>
        <end position="182"/>
    </location>
</feature>
<evidence type="ECO:0000313" key="4">
    <source>
        <dbReference type="Proteomes" id="UP000199028"/>
    </source>
</evidence>
<dbReference type="Gene3D" id="3.40.50.1110">
    <property type="entry name" value="SGNH hydrolase"/>
    <property type="match status" value="1"/>
</dbReference>